<reference evidence="2 3" key="1">
    <citation type="submission" date="2024-02" db="EMBL/GenBank/DDBJ databases">
        <title>Chromosome-scale genome assembly of the rough periwinkle Littorina saxatilis.</title>
        <authorList>
            <person name="De Jode A."/>
            <person name="Faria R."/>
            <person name="Formenti G."/>
            <person name="Sims Y."/>
            <person name="Smith T.P."/>
            <person name="Tracey A."/>
            <person name="Wood J.M.D."/>
            <person name="Zagrodzka Z.B."/>
            <person name="Johannesson K."/>
            <person name="Butlin R.K."/>
            <person name="Leder E.H."/>
        </authorList>
    </citation>
    <scope>NUCLEOTIDE SEQUENCE [LARGE SCALE GENOMIC DNA]</scope>
    <source>
        <strain evidence="2">Snail1</strain>
        <tissue evidence="2">Muscle</tissue>
    </source>
</reference>
<proteinExistence type="predicted"/>
<name>A0AAN9GAC8_9CAEN</name>
<evidence type="ECO:0000313" key="2">
    <source>
        <dbReference type="EMBL" id="KAK7100832.1"/>
    </source>
</evidence>
<feature type="region of interest" description="Disordered" evidence="1">
    <location>
        <begin position="313"/>
        <end position="341"/>
    </location>
</feature>
<organism evidence="2 3">
    <name type="scientific">Littorina saxatilis</name>
    <dbReference type="NCBI Taxonomy" id="31220"/>
    <lineage>
        <taxon>Eukaryota</taxon>
        <taxon>Metazoa</taxon>
        <taxon>Spiralia</taxon>
        <taxon>Lophotrochozoa</taxon>
        <taxon>Mollusca</taxon>
        <taxon>Gastropoda</taxon>
        <taxon>Caenogastropoda</taxon>
        <taxon>Littorinimorpha</taxon>
        <taxon>Littorinoidea</taxon>
        <taxon>Littorinidae</taxon>
        <taxon>Littorina</taxon>
    </lineage>
</organism>
<feature type="region of interest" description="Disordered" evidence="1">
    <location>
        <begin position="1"/>
        <end position="114"/>
    </location>
</feature>
<evidence type="ECO:0000256" key="1">
    <source>
        <dbReference type="SAM" id="MobiDB-lite"/>
    </source>
</evidence>
<protein>
    <submittedName>
        <fullName evidence="2">Uncharacterized protein</fullName>
    </submittedName>
</protein>
<dbReference type="Proteomes" id="UP001374579">
    <property type="component" value="Unassembled WGS sequence"/>
</dbReference>
<comment type="caution">
    <text evidence="2">The sequence shown here is derived from an EMBL/GenBank/DDBJ whole genome shotgun (WGS) entry which is preliminary data.</text>
</comment>
<feature type="compositionally biased region" description="Polar residues" evidence="1">
    <location>
        <begin position="98"/>
        <end position="111"/>
    </location>
</feature>
<gene>
    <name evidence="2" type="ORF">V1264_023704</name>
</gene>
<feature type="region of interest" description="Disordered" evidence="1">
    <location>
        <begin position="226"/>
        <end position="245"/>
    </location>
</feature>
<evidence type="ECO:0000313" key="3">
    <source>
        <dbReference type="Proteomes" id="UP001374579"/>
    </source>
</evidence>
<accession>A0AAN9GAC8</accession>
<feature type="compositionally biased region" description="Polar residues" evidence="1">
    <location>
        <begin position="70"/>
        <end position="81"/>
    </location>
</feature>
<dbReference type="EMBL" id="JBAMIC010000011">
    <property type="protein sequence ID" value="KAK7100832.1"/>
    <property type="molecule type" value="Genomic_DNA"/>
</dbReference>
<dbReference type="AlphaFoldDB" id="A0AAN9GAC8"/>
<sequence>MSALPRRGAHVRDLFVNQTAPNLGMGSFESDQNGSRKSYDLGGSKKKKRAPAPPVSAGLGQYKPRILSDESVTNVPSNLSVDNPVRPPRPSKNKVDNPLNNFANTSHNSDVSRPIIMGDKDTPLVLHPTPDPDDLDFNVIDISLSSDGAPLTLNSEGMPGRGQDGLGTENPLFQMHEEEQEAAIDLTVTADQAANEKVFDFSGSADEVTNGTETSHLNGIFQFGADRDPTENEEPEGIFIPPPDYDEEEKTMVFDEEDLEAGTSSSPRRGQKVFKEYYGEDYAQYLSDEETGPHKAATVRPRRLHHNNVVDRKTKTEAKRPHYKKRESIAGKGKKDKSFTGSNSLRNFSFADSKFGTITGSKKRQHSIPSVSEETDEAELFVSTGESYEQFLRMKNGEDLTNESTGPTYGFQGGGFLAGHPLGMPSDVTRTPKEIERDNVWKKLTQRFRNRRSVDLS</sequence>
<keyword evidence="3" id="KW-1185">Reference proteome</keyword>